<keyword evidence="1" id="KW-0472">Membrane</keyword>
<keyword evidence="1" id="KW-1133">Transmembrane helix</keyword>
<evidence type="ECO:0000313" key="2">
    <source>
        <dbReference type="EMBL" id="MFC3614221.1"/>
    </source>
</evidence>
<evidence type="ECO:0000256" key="1">
    <source>
        <dbReference type="SAM" id="Phobius"/>
    </source>
</evidence>
<keyword evidence="1" id="KW-0812">Transmembrane</keyword>
<feature type="transmembrane region" description="Helical" evidence="1">
    <location>
        <begin position="20"/>
        <end position="41"/>
    </location>
</feature>
<protein>
    <submittedName>
        <fullName evidence="2">Photosynthetic complex assembly protein PuhC</fullName>
    </submittedName>
</protein>
<dbReference type="InterPro" id="IPR017495">
    <property type="entry name" value="PuhC"/>
</dbReference>
<keyword evidence="3" id="KW-1185">Reference proteome</keyword>
<sequence>MSHTDTSHRRPHDKELVPRVMARALMVLVFSVLVLVSLARLTDRPVTSTPPEGDVLTSRTIVLSGDMAGAATVRTPSGTLIAELTPEQGGFISGVWRVLVRERTKHRVALDGPVTILRRDTGRLEIHDPSTGWRADLMGFGADNARAFAQLLAQ</sequence>
<proteinExistence type="predicted"/>
<name>A0ABV7TF40_9RHOB</name>
<accession>A0ABV7TF40</accession>
<comment type="caution">
    <text evidence="2">The sequence shown here is derived from an EMBL/GenBank/DDBJ whole genome shotgun (WGS) entry which is preliminary data.</text>
</comment>
<gene>
    <name evidence="2" type="primary">puhC</name>
    <name evidence="2" type="ORF">ACFORG_10660</name>
</gene>
<dbReference type="RefSeq" id="WP_386735414.1">
    <property type="nucleotide sequence ID" value="NZ_JBHRXI010000010.1"/>
</dbReference>
<dbReference type="Proteomes" id="UP001595629">
    <property type="component" value="Unassembled WGS sequence"/>
</dbReference>
<evidence type="ECO:0000313" key="3">
    <source>
        <dbReference type="Proteomes" id="UP001595629"/>
    </source>
</evidence>
<reference evidence="3" key="1">
    <citation type="journal article" date="2019" name="Int. J. Syst. Evol. Microbiol.">
        <title>The Global Catalogue of Microorganisms (GCM) 10K type strain sequencing project: providing services to taxonomists for standard genome sequencing and annotation.</title>
        <authorList>
            <consortium name="The Broad Institute Genomics Platform"/>
            <consortium name="The Broad Institute Genome Sequencing Center for Infectious Disease"/>
            <person name="Wu L."/>
            <person name="Ma J."/>
        </authorList>
    </citation>
    <scope>NUCLEOTIDE SEQUENCE [LARGE SCALE GENOMIC DNA]</scope>
    <source>
        <strain evidence="3">KCTC 42911</strain>
    </source>
</reference>
<dbReference type="NCBIfam" id="TIGR03054">
    <property type="entry name" value="photo_alph_chp1"/>
    <property type="match status" value="1"/>
</dbReference>
<organism evidence="2 3">
    <name type="scientific">Lutimaribacter marinistellae</name>
    <dbReference type="NCBI Taxonomy" id="1820329"/>
    <lineage>
        <taxon>Bacteria</taxon>
        <taxon>Pseudomonadati</taxon>
        <taxon>Pseudomonadota</taxon>
        <taxon>Alphaproteobacteria</taxon>
        <taxon>Rhodobacterales</taxon>
        <taxon>Roseobacteraceae</taxon>
        <taxon>Lutimaribacter</taxon>
    </lineage>
</organism>
<dbReference type="EMBL" id="JBHRXI010000010">
    <property type="protein sequence ID" value="MFC3614221.1"/>
    <property type="molecule type" value="Genomic_DNA"/>
</dbReference>